<sequence>MKSKEVVTTTLRLPKWLDEKLKEESKYKAISKNALILEKLRDKVKSK</sequence>
<dbReference type="SUPFAM" id="SSF47598">
    <property type="entry name" value="Ribbon-helix-helix"/>
    <property type="match status" value="1"/>
</dbReference>
<dbReference type="InterPro" id="IPR010985">
    <property type="entry name" value="Ribbon_hlx_hlx"/>
</dbReference>
<dbReference type="GO" id="GO:0006355">
    <property type="term" value="P:regulation of DNA-templated transcription"/>
    <property type="evidence" value="ECO:0007669"/>
    <property type="project" value="InterPro"/>
</dbReference>
<dbReference type="OrthoDB" id="3035400at2"/>
<accession>A0A1W1V1S1</accession>
<reference evidence="2" key="1">
    <citation type="submission" date="2017-04" db="EMBL/GenBank/DDBJ databases">
        <authorList>
            <person name="Varghese N."/>
            <person name="Submissions S."/>
        </authorList>
    </citation>
    <scope>NUCLEOTIDE SEQUENCE [LARGE SCALE GENOMIC DNA]</scope>
    <source>
        <strain evidence="2">DSM 20463</strain>
    </source>
</reference>
<dbReference type="RefSeq" id="WP_004822553.1">
    <property type="nucleotide sequence ID" value="NZ_FWWR01000009.1"/>
</dbReference>
<dbReference type="EMBL" id="FWWR01000009">
    <property type="protein sequence ID" value="SMB87240.1"/>
    <property type="molecule type" value="Genomic_DNA"/>
</dbReference>
<name>A0A1W1V1S1_PEPAS</name>
<keyword evidence="2" id="KW-1185">Reference proteome</keyword>
<evidence type="ECO:0000313" key="1">
    <source>
        <dbReference type="EMBL" id="SMB87240.1"/>
    </source>
</evidence>
<dbReference type="STRING" id="573058.SAMN00017477_1061"/>
<gene>
    <name evidence="1" type="ORF">SAMN00017477_1061</name>
</gene>
<evidence type="ECO:0000313" key="2">
    <source>
        <dbReference type="Proteomes" id="UP000192368"/>
    </source>
</evidence>
<dbReference type="Proteomes" id="UP000192368">
    <property type="component" value="Unassembled WGS sequence"/>
</dbReference>
<dbReference type="AlphaFoldDB" id="A0A1W1V1S1"/>
<proteinExistence type="predicted"/>
<protein>
    <submittedName>
        <fullName evidence="1">HicB family protein</fullName>
    </submittedName>
</protein>
<organism evidence="1 2">
    <name type="scientific">Peptoniphilus asaccharolyticus DSM 20463</name>
    <dbReference type="NCBI Taxonomy" id="573058"/>
    <lineage>
        <taxon>Bacteria</taxon>
        <taxon>Bacillati</taxon>
        <taxon>Bacillota</taxon>
        <taxon>Tissierellia</taxon>
        <taxon>Tissierellales</taxon>
        <taxon>Peptoniphilaceae</taxon>
        <taxon>Peptoniphilus</taxon>
    </lineage>
</organism>